<reference evidence="2 3" key="1">
    <citation type="submission" date="2019-09" db="EMBL/GenBank/DDBJ databases">
        <title>Ecophysiology of the spiral-shaped methanotroph Methylospira mobilis as revealed by the complete genome sequence.</title>
        <authorList>
            <person name="Oshkin I.Y."/>
            <person name="Dedysh S.N."/>
            <person name="Miroshnikov K."/>
            <person name="Danilova O.V."/>
            <person name="Hakobyan A."/>
            <person name="Liesack W."/>
        </authorList>
    </citation>
    <scope>NUCLEOTIDE SEQUENCE [LARGE SCALE GENOMIC DNA]</scope>
    <source>
        <strain evidence="2 3">Shm1</strain>
    </source>
</reference>
<dbReference type="InterPro" id="IPR002716">
    <property type="entry name" value="PIN_dom"/>
</dbReference>
<dbReference type="InterPro" id="IPR029060">
    <property type="entry name" value="PIN-like_dom_sf"/>
</dbReference>
<dbReference type="Pfam" id="PF01850">
    <property type="entry name" value="PIN"/>
    <property type="match status" value="1"/>
</dbReference>
<name>A0A5Q0BRB7_9GAMM</name>
<dbReference type="RefSeq" id="WP_153250806.1">
    <property type="nucleotide sequence ID" value="NZ_CP044205.1"/>
</dbReference>
<gene>
    <name evidence="2" type="ORF">F6R98_21225</name>
</gene>
<evidence type="ECO:0000313" key="3">
    <source>
        <dbReference type="Proteomes" id="UP000325755"/>
    </source>
</evidence>
<dbReference type="InParanoid" id="A0A5Q0BRB7"/>
<dbReference type="AlphaFoldDB" id="A0A5Q0BRB7"/>
<dbReference type="Gene3D" id="3.40.50.1010">
    <property type="entry name" value="5'-nuclease"/>
    <property type="match status" value="1"/>
</dbReference>
<sequence length="185" mass="20829">MKNKAYDIAAYQFSKDEPLLFDTNIWLYLFPAPSGQNPHAPVYSSALKKMQQAGVHLALDVMILSEYLNRYCRIEWKANFPQTSFKYFRSSPSFNSIGQNAATYAHQILKLCTPYDHPFAAVDIKQILLGFSAGNQDFNDALLADSCRQRGWKLVTHDGDFTQGGIEILTANSKLQVACNGHRSK</sequence>
<proteinExistence type="predicted"/>
<dbReference type="EMBL" id="CP044205">
    <property type="protein sequence ID" value="QFY44841.1"/>
    <property type="molecule type" value="Genomic_DNA"/>
</dbReference>
<feature type="domain" description="PIN" evidence="1">
    <location>
        <begin position="20"/>
        <end position="163"/>
    </location>
</feature>
<evidence type="ECO:0000259" key="1">
    <source>
        <dbReference type="Pfam" id="PF01850"/>
    </source>
</evidence>
<evidence type="ECO:0000313" key="2">
    <source>
        <dbReference type="EMBL" id="QFY44841.1"/>
    </source>
</evidence>
<dbReference type="OrthoDB" id="509251at2"/>
<organism evidence="2 3">
    <name type="scientific">Candidatus Methylospira mobilis</name>
    <dbReference type="NCBI Taxonomy" id="1808979"/>
    <lineage>
        <taxon>Bacteria</taxon>
        <taxon>Pseudomonadati</taxon>
        <taxon>Pseudomonadota</taxon>
        <taxon>Gammaproteobacteria</taxon>
        <taxon>Methylococcales</taxon>
        <taxon>Methylococcaceae</taxon>
        <taxon>Candidatus Methylospira</taxon>
    </lineage>
</organism>
<dbReference type="SUPFAM" id="SSF88723">
    <property type="entry name" value="PIN domain-like"/>
    <property type="match status" value="1"/>
</dbReference>
<dbReference type="Proteomes" id="UP000325755">
    <property type="component" value="Chromosome"/>
</dbReference>
<dbReference type="KEGG" id="mmob:F6R98_21225"/>
<accession>A0A5Q0BRB7</accession>
<protein>
    <submittedName>
        <fullName evidence="2">PIN domain-containing protein</fullName>
    </submittedName>
</protein>
<keyword evidence="3" id="KW-1185">Reference proteome</keyword>